<comment type="caution">
    <text evidence="9">The sequence shown here is derived from an EMBL/GenBank/DDBJ whole genome shotgun (WGS) entry which is preliminary data.</text>
</comment>
<feature type="region of interest" description="Disordered" evidence="6">
    <location>
        <begin position="308"/>
        <end position="413"/>
    </location>
</feature>
<evidence type="ECO:0000256" key="6">
    <source>
        <dbReference type="SAM" id="MobiDB-lite"/>
    </source>
</evidence>
<comment type="similarity">
    <text evidence="5">Belongs to the SAT4 family.</text>
</comment>
<evidence type="ECO:0000313" key="9">
    <source>
        <dbReference type="EMBL" id="KAK3673378.1"/>
    </source>
</evidence>
<dbReference type="PANTHER" id="PTHR33048:SF47">
    <property type="entry name" value="INTEGRAL MEMBRANE PROTEIN-RELATED"/>
    <property type="match status" value="1"/>
</dbReference>
<dbReference type="InterPro" id="IPR052337">
    <property type="entry name" value="SAT4-like"/>
</dbReference>
<dbReference type="GO" id="GO:0016020">
    <property type="term" value="C:membrane"/>
    <property type="evidence" value="ECO:0007669"/>
    <property type="project" value="UniProtKB-SubCell"/>
</dbReference>
<keyword evidence="10" id="KW-1185">Reference proteome</keyword>
<feature type="compositionally biased region" description="Polar residues" evidence="6">
    <location>
        <begin position="308"/>
        <end position="317"/>
    </location>
</feature>
<feature type="domain" description="Rhodopsin" evidence="8">
    <location>
        <begin position="31"/>
        <end position="286"/>
    </location>
</feature>
<organism evidence="9 10">
    <name type="scientific">Recurvomyces mirabilis</name>
    <dbReference type="NCBI Taxonomy" id="574656"/>
    <lineage>
        <taxon>Eukaryota</taxon>
        <taxon>Fungi</taxon>
        <taxon>Dikarya</taxon>
        <taxon>Ascomycota</taxon>
        <taxon>Pezizomycotina</taxon>
        <taxon>Dothideomycetes</taxon>
        <taxon>Dothideomycetidae</taxon>
        <taxon>Mycosphaerellales</taxon>
        <taxon>Teratosphaeriaceae</taxon>
        <taxon>Recurvomyces</taxon>
    </lineage>
</organism>
<evidence type="ECO:0000256" key="5">
    <source>
        <dbReference type="ARBA" id="ARBA00038359"/>
    </source>
</evidence>
<accession>A0AAE0WKG6</accession>
<dbReference type="AlphaFoldDB" id="A0AAE0WKG6"/>
<evidence type="ECO:0000256" key="4">
    <source>
        <dbReference type="ARBA" id="ARBA00023136"/>
    </source>
</evidence>
<evidence type="ECO:0000259" key="8">
    <source>
        <dbReference type="Pfam" id="PF20684"/>
    </source>
</evidence>
<dbReference type="Pfam" id="PF20684">
    <property type="entry name" value="Fung_rhodopsin"/>
    <property type="match status" value="1"/>
</dbReference>
<reference evidence="9" key="1">
    <citation type="submission" date="2023-07" db="EMBL/GenBank/DDBJ databases">
        <title>Black Yeasts Isolated from many extreme environments.</title>
        <authorList>
            <person name="Coleine C."/>
            <person name="Stajich J.E."/>
            <person name="Selbmann L."/>
        </authorList>
    </citation>
    <scope>NUCLEOTIDE SEQUENCE</scope>
    <source>
        <strain evidence="9">CCFEE 5485</strain>
    </source>
</reference>
<keyword evidence="2 7" id="KW-0812">Transmembrane</keyword>
<feature type="transmembrane region" description="Helical" evidence="7">
    <location>
        <begin position="93"/>
        <end position="115"/>
    </location>
</feature>
<evidence type="ECO:0000256" key="7">
    <source>
        <dbReference type="SAM" id="Phobius"/>
    </source>
</evidence>
<dbReference type="EMBL" id="JAUTXT010000025">
    <property type="protein sequence ID" value="KAK3673378.1"/>
    <property type="molecule type" value="Genomic_DNA"/>
</dbReference>
<feature type="transmembrane region" description="Helical" evidence="7">
    <location>
        <begin position="12"/>
        <end position="35"/>
    </location>
</feature>
<keyword evidence="3 7" id="KW-1133">Transmembrane helix</keyword>
<evidence type="ECO:0000256" key="3">
    <source>
        <dbReference type="ARBA" id="ARBA00022989"/>
    </source>
</evidence>
<evidence type="ECO:0000256" key="2">
    <source>
        <dbReference type="ARBA" id="ARBA00022692"/>
    </source>
</evidence>
<sequence>MSLTASPGSSMPGLPTVAVLFLVWAFLFYLARLWSKFGKTDSWGQDGTVISMAMLASIAHVISIYYAWHRGYRDGWEERSRSEDLSAAKKSLYAAQLLFVASVGLTRTSTALFTARILTLGEQHRRLANTMITLCATSTPALILVVAIRSPLLQPWDALEGSQEMFVRWIIVEVVGLVNDASIVAFSIIIIWRLQMSIGKRVAVCGLFAIRLLYVPSTISPCQYQKEIIMLSLPSILPVVAARLAQLQPSTNGTPPKFNTAATLLTEAELELIFVLASVTCLKPLFQPFHPGFFATANPNLAVTGYTNRPGANSSSREAYYELSGGASRAERERKQPLSHVRESRDDASDEVDLVQPHHRHNAGVAMRPDEGETWSEAIAAGGKPKSKIKAGPSGDSGGIEAMRSWTVSYEDR</sequence>
<protein>
    <recommendedName>
        <fullName evidence="8">Rhodopsin domain-containing protein</fullName>
    </recommendedName>
</protein>
<evidence type="ECO:0000256" key="1">
    <source>
        <dbReference type="ARBA" id="ARBA00004141"/>
    </source>
</evidence>
<feature type="transmembrane region" description="Helical" evidence="7">
    <location>
        <begin position="47"/>
        <end position="68"/>
    </location>
</feature>
<dbReference type="InterPro" id="IPR049326">
    <property type="entry name" value="Rhodopsin_dom_fungi"/>
</dbReference>
<name>A0AAE0WKG6_9PEZI</name>
<proteinExistence type="inferred from homology"/>
<dbReference type="PANTHER" id="PTHR33048">
    <property type="entry name" value="PTH11-LIKE INTEGRAL MEMBRANE PROTEIN (AFU_ORTHOLOGUE AFUA_5G11245)"/>
    <property type="match status" value="1"/>
</dbReference>
<feature type="transmembrane region" description="Helical" evidence="7">
    <location>
        <begin position="169"/>
        <end position="192"/>
    </location>
</feature>
<feature type="compositionally biased region" description="Basic and acidic residues" evidence="6">
    <location>
        <begin position="329"/>
        <end position="347"/>
    </location>
</feature>
<gene>
    <name evidence="9" type="ORF">LTR78_006611</name>
</gene>
<dbReference type="Proteomes" id="UP001274830">
    <property type="component" value="Unassembled WGS sequence"/>
</dbReference>
<feature type="transmembrane region" description="Helical" evidence="7">
    <location>
        <begin position="127"/>
        <end position="149"/>
    </location>
</feature>
<evidence type="ECO:0000313" key="10">
    <source>
        <dbReference type="Proteomes" id="UP001274830"/>
    </source>
</evidence>
<keyword evidence="4 7" id="KW-0472">Membrane</keyword>
<comment type="subcellular location">
    <subcellularLocation>
        <location evidence="1">Membrane</location>
        <topology evidence="1">Multi-pass membrane protein</topology>
    </subcellularLocation>
</comment>